<proteinExistence type="inferred from homology"/>
<dbReference type="InterPro" id="IPR036514">
    <property type="entry name" value="SGNH_hydro_sf"/>
</dbReference>
<dbReference type="GO" id="GO:0005576">
    <property type="term" value="C:extracellular region"/>
    <property type="evidence" value="ECO:0007669"/>
    <property type="project" value="InterPro"/>
</dbReference>
<dbReference type="PROSITE" id="PS51164">
    <property type="entry name" value="CBM1_2"/>
    <property type="match status" value="1"/>
</dbReference>
<name>A0A286UI64_9AGAM</name>
<evidence type="ECO:0000256" key="3">
    <source>
        <dbReference type="ARBA" id="ARBA00022801"/>
    </source>
</evidence>
<evidence type="ECO:0000256" key="5">
    <source>
        <dbReference type="SAM" id="SignalP"/>
    </source>
</evidence>
<evidence type="ECO:0000256" key="4">
    <source>
        <dbReference type="SAM" id="MobiDB-lite"/>
    </source>
</evidence>
<keyword evidence="3" id="KW-0378">Hydrolase</keyword>
<dbReference type="GO" id="GO:0016787">
    <property type="term" value="F:hydrolase activity"/>
    <property type="evidence" value="ECO:0007669"/>
    <property type="project" value="UniProtKB-KW"/>
</dbReference>
<evidence type="ECO:0000313" key="8">
    <source>
        <dbReference type="Proteomes" id="UP000217199"/>
    </source>
</evidence>
<sequence>MFELGIALTGLLFAGVVNAQQSEWGQCGGIGWSGATTCVSGTTCTVINAYYSQCLPGAAPPPSTPSSTVAPSSTSAGSAPTGTALPGVTLYLAGDSTTAPDTGTAYAGWGTQIGKYLSIPVVNDAVPGLSSRSFTDQGDFSKIINAVKPNDLVVIEFGHNEGGGPQGNPNQGVCPGTDLTTTCNDNGKTVYTYFRYMEDAINSLKAKGAQIVVASQTPNNPFKDTSGVPIYVGYAQQVAQQTSVSYVDHFDLVLKEYEALGATTVNGYFPIDNIHTNTVGADVVAQALVRGILCDSTNPLLPYIENSNVQPATCS</sequence>
<evidence type="ECO:0000256" key="2">
    <source>
        <dbReference type="ARBA" id="ARBA00022729"/>
    </source>
</evidence>
<dbReference type="OrthoDB" id="2141316at2759"/>
<feature type="chain" id="PRO_5013581583" evidence="5">
    <location>
        <begin position="20"/>
        <end position="315"/>
    </location>
</feature>
<evidence type="ECO:0000313" key="7">
    <source>
        <dbReference type="EMBL" id="PAV19238.1"/>
    </source>
</evidence>
<dbReference type="SUPFAM" id="SSF52266">
    <property type="entry name" value="SGNH hydrolase"/>
    <property type="match status" value="1"/>
</dbReference>
<dbReference type="Gene3D" id="3.40.50.1110">
    <property type="entry name" value="SGNH hydrolase"/>
    <property type="match status" value="1"/>
</dbReference>
<dbReference type="PANTHER" id="PTHR43695">
    <property type="entry name" value="PUTATIVE (AFU_ORTHOLOGUE AFUA_2G17250)-RELATED"/>
    <property type="match status" value="1"/>
</dbReference>
<dbReference type="InterPro" id="IPR037459">
    <property type="entry name" value="RhgT-like"/>
</dbReference>
<dbReference type="InterPro" id="IPR000254">
    <property type="entry name" value="CBD"/>
</dbReference>
<evidence type="ECO:0000259" key="6">
    <source>
        <dbReference type="PROSITE" id="PS51164"/>
    </source>
</evidence>
<dbReference type="PANTHER" id="PTHR43695:SF1">
    <property type="entry name" value="RHAMNOGALACTURONAN ACETYLESTERASE"/>
    <property type="match status" value="1"/>
</dbReference>
<protein>
    <submittedName>
        <fullName evidence="7">Rhamnogalacturonan acetylesterase</fullName>
    </submittedName>
</protein>
<evidence type="ECO:0000256" key="1">
    <source>
        <dbReference type="ARBA" id="ARBA00008668"/>
    </source>
</evidence>
<dbReference type="EMBL" id="NBII01000004">
    <property type="protein sequence ID" value="PAV19238.1"/>
    <property type="molecule type" value="Genomic_DNA"/>
</dbReference>
<dbReference type="SMART" id="SM00236">
    <property type="entry name" value="fCBD"/>
    <property type="match status" value="1"/>
</dbReference>
<comment type="caution">
    <text evidence="7">The sequence shown here is derived from an EMBL/GenBank/DDBJ whole genome shotgun (WGS) entry which is preliminary data.</text>
</comment>
<dbReference type="PROSITE" id="PS00562">
    <property type="entry name" value="CBM1_1"/>
    <property type="match status" value="1"/>
</dbReference>
<dbReference type="Pfam" id="PF13472">
    <property type="entry name" value="Lipase_GDSL_2"/>
    <property type="match status" value="1"/>
</dbReference>
<dbReference type="GO" id="GO:0005975">
    <property type="term" value="P:carbohydrate metabolic process"/>
    <property type="evidence" value="ECO:0007669"/>
    <property type="project" value="InterPro"/>
</dbReference>
<gene>
    <name evidence="7" type="ORF">PNOK_0417100</name>
</gene>
<comment type="similarity">
    <text evidence="1">Belongs to the 'GDSL' lipolytic enzyme family.</text>
</comment>
<feature type="domain" description="CBM1" evidence="6">
    <location>
        <begin position="19"/>
        <end position="55"/>
    </location>
</feature>
<dbReference type="SUPFAM" id="SSF57180">
    <property type="entry name" value="Cellulose-binding domain"/>
    <property type="match status" value="1"/>
</dbReference>
<keyword evidence="8" id="KW-1185">Reference proteome</keyword>
<organism evidence="7 8">
    <name type="scientific">Pyrrhoderma noxium</name>
    <dbReference type="NCBI Taxonomy" id="2282107"/>
    <lineage>
        <taxon>Eukaryota</taxon>
        <taxon>Fungi</taxon>
        <taxon>Dikarya</taxon>
        <taxon>Basidiomycota</taxon>
        <taxon>Agaricomycotina</taxon>
        <taxon>Agaricomycetes</taxon>
        <taxon>Hymenochaetales</taxon>
        <taxon>Hymenochaetaceae</taxon>
        <taxon>Pyrrhoderma</taxon>
    </lineage>
</organism>
<dbReference type="Proteomes" id="UP000217199">
    <property type="component" value="Unassembled WGS sequence"/>
</dbReference>
<feature type="compositionally biased region" description="Low complexity" evidence="4">
    <location>
        <begin position="65"/>
        <end position="80"/>
    </location>
</feature>
<accession>A0A286UI64</accession>
<dbReference type="AlphaFoldDB" id="A0A286UI64"/>
<dbReference type="STRING" id="2282107.A0A286UI64"/>
<dbReference type="InterPro" id="IPR013830">
    <property type="entry name" value="SGNH_hydro"/>
</dbReference>
<dbReference type="Pfam" id="PF00734">
    <property type="entry name" value="CBM_1"/>
    <property type="match status" value="1"/>
</dbReference>
<keyword evidence="2 5" id="KW-0732">Signal</keyword>
<feature type="signal peptide" evidence="5">
    <location>
        <begin position="1"/>
        <end position="19"/>
    </location>
</feature>
<reference evidence="7 8" key="1">
    <citation type="journal article" date="2017" name="Mol. Ecol.">
        <title>Comparative and population genomic landscape of Phellinus noxius: A hypervariable fungus causing root rot in trees.</title>
        <authorList>
            <person name="Chung C.L."/>
            <person name="Lee T.J."/>
            <person name="Akiba M."/>
            <person name="Lee H.H."/>
            <person name="Kuo T.H."/>
            <person name="Liu D."/>
            <person name="Ke H.M."/>
            <person name="Yokoi T."/>
            <person name="Roa M.B."/>
            <person name="Lu M.J."/>
            <person name="Chang Y.Y."/>
            <person name="Ann P.J."/>
            <person name="Tsai J.N."/>
            <person name="Chen C.Y."/>
            <person name="Tzean S.S."/>
            <person name="Ota Y."/>
            <person name="Hattori T."/>
            <person name="Sahashi N."/>
            <person name="Liou R.F."/>
            <person name="Kikuchi T."/>
            <person name="Tsai I.J."/>
        </authorList>
    </citation>
    <scope>NUCLEOTIDE SEQUENCE [LARGE SCALE GENOMIC DNA]</scope>
    <source>
        <strain evidence="7 8">FFPRI411160</strain>
    </source>
</reference>
<dbReference type="GO" id="GO:0030248">
    <property type="term" value="F:cellulose binding"/>
    <property type="evidence" value="ECO:0007669"/>
    <property type="project" value="InterPro"/>
</dbReference>
<dbReference type="InParanoid" id="A0A286UI64"/>
<dbReference type="InterPro" id="IPR035971">
    <property type="entry name" value="CBD_sf"/>
</dbReference>
<feature type="region of interest" description="Disordered" evidence="4">
    <location>
        <begin position="61"/>
        <end position="80"/>
    </location>
</feature>